<dbReference type="InParanoid" id="A0A286UD34"/>
<dbReference type="PANTHER" id="PTHR47966">
    <property type="entry name" value="BETA-SITE APP-CLEAVING ENZYME, ISOFORM A-RELATED"/>
    <property type="match status" value="1"/>
</dbReference>
<dbReference type="STRING" id="2282107.A0A286UD34"/>
<dbReference type="PROSITE" id="PS00141">
    <property type="entry name" value="ASP_PROTEASE"/>
    <property type="match status" value="2"/>
</dbReference>
<evidence type="ECO:0000256" key="2">
    <source>
        <dbReference type="ARBA" id="ARBA00022750"/>
    </source>
</evidence>
<accession>A0A286UD34</accession>
<dbReference type="InterPro" id="IPR001969">
    <property type="entry name" value="Aspartic_peptidase_AS"/>
</dbReference>
<dbReference type="AlphaFoldDB" id="A0A286UD34"/>
<evidence type="ECO:0000256" key="1">
    <source>
        <dbReference type="ARBA" id="ARBA00007447"/>
    </source>
</evidence>
<evidence type="ECO:0000313" key="6">
    <source>
        <dbReference type="EMBL" id="PAV17490.1"/>
    </source>
</evidence>
<comment type="similarity">
    <text evidence="1 4">Belongs to the peptidase A1 family.</text>
</comment>
<dbReference type="OrthoDB" id="660550at2759"/>
<protein>
    <submittedName>
        <fullName evidence="6">Acid protease</fullName>
    </submittedName>
</protein>
<dbReference type="EMBL" id="NBII01000007">
    <property type="protein sequence ID" value="PAV17490.1"/>
    <property type="molecule type" value="Genomic_DNA"/>
</dbReference>
<feature type="domain" description="Peptidase A1" evidence="5">
    <location>
        <begin position="79"/>
        <end position="399"/>
    </location>
</feature>
<gene>
    <name evidence="6" type="ORF">PNOK_0755400</name>
</gene>
<evidence type="ECO:0000256" key="3">
    <source>
        <dbReference type="PIRSR" id="PIRSR601461-1"/>
    </source>
</evidence>
<evidence type="ECO:0000259" key="5">
    <source>
        <dbReference type="PROSITE" id="PS51767"/>
    </source>
</evidence>
<organism evidence="6 7">
    <name type="scientific">Pyrrhoderma noxium</name>
    <dbReference type="NCBI Taxonomy" id="2282107"/>
    <lineage>
        <taxon>Eukaryota</taxon>
        <taxon>Fungi</taxon>
        <taxon>Dikarya</taxon>
        <taxon>Basidiomycota</taxon>
        <taxon>Agaricomycotina</taxon>
        <taxon>Agaricomycetes</taxon>
        <taxon>Hymenochaetales</taxon>
        <taxon>Hymenochaetaceae</taxon>
        <taxon>Pyrrhoderma</taxon>
    </lineage>
</organism>
<dbReference type="SUPFAM" id="SSF50630">
    <property type="entry name" value="Acid proteases"/>
    <property type="match status" value="1"/>
</dbReference>
<dbReference type="InterPro" id="IPR034164">
    <property type="entry name" value="Pepsin-like_dom"/>
</dbReference>
<keyword evidence="7" id="KW-1185">Reference proteome</keyword>
<dbReference type="InterPro" id="IPR021109">
    <property type="entry name" value="Peptidase_aspartic_dom_sf"/>
</dbReference>
<dbReference type="InterPro" id="IPR033121">
    <property type="entry name" value="PEPTIDASE_A1"/>
</dbReference>
<dbReference type="Pfam" id="PF00026">
    <property type="entry name" value="Asp"/>
    <property type="match status" value="1"/>
</dbReference>
<comment type="caution">
    <text evidence="6">The sequence shown here is derived from an EMBL/GenBank/DDBJ whole genome shotgun (WGS) entry which is preliminary data.</text>
</comment>
<dbReference type="Proteomes" id="UP000217199">
    <property type="component" value="Unassembled WGS sequence"/>
</dbReference>
<dbReference type="PROSITE" id="PS51767">
    <property type="entry name" value="PEPTIDASE_A1"/>
    <property type="match status" value="1"/>
</dbReference>
<evidence type="ECO:0000313" key="7">
    <source>
        <dbReference type="Proteomes" id="UP000217199"/>
    </source>
</evidence>
<keyword evidence="2 4" id="KW-0064">Aspartyl protease</keyword>
<reference evidence="6 7" key="1">
    <citation type="journal article" date="2017" name="Mol. Ecol.">
        <title>Comparative and population genomic landscape of Phellinus noxius: A hypervariable fungus causing root rot in trees.</title>
        <authorList>
            <person name="Chung C.L."/>
            <person name="Lee T.J."/>
            <person name="Akiba M."/>
            <person name="Lee H.H."/>
            <person name="Kuo T.H."/>
            <person name="Liu D."/>
            <person name="Ke H.M."/>
            <person name="Yokoi T."/>
            <person name="Roa M.B."/>
            <person name="Lu M.J."/>
            <person name="Chang Y.Y."/>
            <person name="Ann P.J."/>
            <person name="Tsai J.N."/>
            <person name="Chen C.Y."/>
            <person name="Tzean S.S."/>
            <person name="Ota Y."/>
            <person name="Hattori T."/>
            <person name="Sahashi N."/>
            <person name="Liou R.F."/>
            <person name="Kikuchi T."/>
            <person name="Tsai I.J."/>
        </authorList>
    </citation>
    <scope>NUCLEOTIDE SEQUENCE [LARGE SCALE GENOMIC DNA]</scope>
    <source>
        <strain evidence="6 7">FFPRI411160</strain>
    </source>
</reference>
<evidence type="ECO:0000256" key="4">
    <source>
        <dbReference type="RuleBase" id="RU000454"/>
    </source>
</evidence>
<proteinExistence type="inferred from homology"/>
<keyword evidence="4 6" id="KW-0645">Protease</keyword>
<dbReference type="PRINTS" id="PR00792">
    <property type="entry name" value="PEPSIN"/>
</dbReference>
<dbReference type="GO" id="GO:0006508">
    <property type="term" value="P:proteolysis"/>
    <property type="evidence" value="ECO:0007669"/>
    <property type="project" value="UniProtKB-KW"/>
</dbReference>
<sequence>MSGRIIIKSLPIATQLKHRGAKKLLEADRARIRKLMDGVSPHGPKVIHDKGLRASVLAKKPFSTNEATSIDVTDASVTYTMEVGVGSPATKYTLLIDTGSSNTWVGADKKYKKTKTSKDTGKTIQVSYGSGQFSGEEYTDTVDLGNGLVIEKQGLGVAHRAEGFNGVDGILGIGPVDLTEGTVKGGKPVPTVTDNLFEQGTIPSNSIGISYVPTTSDSPDSEVLVNGELTFGGLDSDKYSGEITFAPITSTSPASNYWGIDQKVTYGDDTLILDTTAGIVDTGTTLIYLASDAFSAYQQATGASLDESTGLLKLTSDQYDNLQSLFFEINGTTFELTKNAQIWPRSLNSTLGGDEDAIYLVAADNGTDSGSGLDFINGFTWLQRFYTVFDTTNAQVGVANTEFTDAETN</sequence>
<dbReference type="GO" id="GO:0004190">
    <property type="term" value="F:aspartic-type endopeptidase activity"/>
    <property type="evidence" value="ECO:0007669"/>
    <property type="project" value="UniProtKB-KW"/>
</dbReference>
<dbReference type="Gene3D" id="2.40.70.10">
    <property type="entry name" value="Acid Proteases"/>
    <property type="match status" value="2"/>
</dbReference>
<keyword evidence="4" id="KW-0378">Hydrolase</keyword>
<feature type="active site" evidence="3">
    <location>
        <position position="97"/>
    </location>
</feature>
<name>A0A286UD34_9AGAM</name>
<feature type="active site" evidence="3">
    <location>
        <position position="281"/>
    </location>
</feature>
<dbReference type="PANTHER" id="PTHR47966:SF51">
    <property type="entry name" value="BETA-SITE APP-CLEAVING ENZYME, ISOFORM A-RELATED"/>
    <property type="match status" value="1"/>
</dbReference>
<dbReference type="CDD" id="cd05471">
    <property type="entry name" value="pepsin_like"/>
    <property type="match status" value="1"/>
</dbReference>
<dbReference type="InterPro" id="IPR001461">
    <property type="entry name" value="Aspartic_peptidase_A1"/>
</dbReference>